<dbReference type="Pfam" id="PF12728">
    <property type="entry name" value="HTH_17"/>
    <property type="match status" value="1"/>
</dbReference>
<evidence type="ECO:0000313" key="2">
    <source>
        <dbReference type="EMBL" id="SMO56859.1"/>
    </source>
</evidence>
<dbReference type="Proteomes" id="UP000317593">
    <property type="component" value="Unassembled WGS sequence"/>
</dbReference>
<reference evidence="2 3" key="1">
    <citation type="submission" date="2017-05" db="EMBL/GenBank/DDBJ databases">
        <authorList>
            <person name="Varghese N."/>
            <person name="Submissions S."/>
        </authorList>
    </citation>
    <scope>NUCLEOTIDE SEQUENCE [LARGE SCALE GENOMIC DNA]</scope>
    <source>
        <strain evidence="2 3">DSM 21194</strain>
    </source>
</reference>
<keyword evidence="3" id="KW-1185">Reference proteome</keyword>
<proteinExistence type="predicted"/>
<dbReference type="InterPro" id="IPR009061">
    <property type="entry name" value="DNA-bd_dom_put_sf"/>
</dbReference>
<dbReference type="SUPFAM" id="SSF46955">
    <property type="entry name" value="Putative DNA-binding domain"/>
    <property type="match status" value="1"/>
</dbReference>
<dbReference type="RefSeq" id="WP_142713985.1">
    <property type="nucleotide sequence ID" value="NZ_FXTH01000005.1"/>
</dbReference>
<gene>
    <name evidence="2" type="ORF">SAMN06265218_105240</name>
</gene>
<dbReference type="InterPro" id="IPR041657">
    <property type="entry name" value="HTH_17"/>
</dbReference>
<evidence type="ECO:0000313" key="3">
    <source>
        <dbReference type="Proteomes" id="UP000317593"/>
    </source>
</evidence>
<dbReference type="AlphaFoldDB" id="A0A521CBP4"/>
<dbReference type="EMBL" id="FXTH01000005">
    <property type="protein sequence ID" value="SMO56859.1"/>
    <property type="molecule type" value="Genomic_DNA"/>
</dbReference>
<organism evidence="2 3">
    <name type="scientific">Fodinibius sediminis</name>
    <dbReference type="NCBI Taxonomy" id="1214077"/>
    <lineage>
        <taxon>Bacteria</taxon>
        <taxon>Pseudomonadati</taxon>
        <taxon>Balneolota</taxon>
        <taxon>Balneolia</taxon>
        <taxon>Balneolales</taxon>
        <taxon>Balneolaceae</taxon>
        <taxon>Fodinibius</taxon>
    </lineage>
</organism>
<sequence length="97" mass="11385">MQAYVSTKEELQEAVAEAVAEIIDEKLPSIIRKANRSEWLTTKELRELTGWSYRSQKHLRDTKQIPFSQHGRKIVYPTEGIEEFLRNNEIQPKKSNK</sequence>
<evidence type="ECO:0000259" key="1">
    <source>
        <dbReference type="Pfam" id="PF12728"/>
    </source>
</evidence>
<accession>A0A521CBP4</accession>
<protein>
    <submittedName>
        <fullName evidence="2">Helix-turn-helix domain-containing protein</fullName>
    </submittedName>
</protein>
<name>A0A521CBP4_9BACT</name>
<feature type="domain" description="Helix-turn-helix" evidence="1">
    <location>
        <begin position="39"/>
        <end position="88"/>
    </location>
</feature>
<dbReference type="OrthoDB" id="1524679at2"/>